<accession>A0A3L6T2T4</accession>
<dbReference type="Proteomes" id="UP000275267">
    <property type="component" value="Unassembled WGS sequence"/>
</dbReference>
<comment type="caution">
    <text evidence="2">The sequence shown here is derived from an EMBL/GenBank/DDBJ whole genome shotgun (WGS) entry which is preliminary data.</text>
</comment>
<sequence>MFRVAAGDTCCGGDGHAAFAGYTGKEITVARLGWASTPQHPRKSSARWPTPRRGEGGRWPEEREVAALKRRGRRRRRRETAAQARSGWERGSDGKNGRLIW</sequence>
<gene>
    <name evidence="2" type="ORF">C2845_PM05G25050</name>
</gene>
<evidence type="ECO:0000313" key="2">
    <source>
        <dbReference type="EMBL" id="RLN30887.1"/>
    </source>
</evidence>
<feature type="compositionally biased region" description="Basic residues" evidence="1">
    <location>
        <begin position="68"/>
        <end position="78"/>
    </location>
</feature>
<evidence type="ECO:0000256" key="1">
    <source>
        <dbReference type="SAM" id="MobiDB-lite"/>
    </source>
</evidence>
<dbReference type="EMBL" id="PQIB02000003">
    <property type="protein sequence ID" value="RLN30887.1"/>
    <property type="molecule type" value="Genomic_DNA"/>
</dbReference>
<organism evidence="2 3">
    <name type="scientific">Panicum miliaceum</name>
    <name type="common">Proso millet</name>
    <name type="synonym">Broomcorn millet</name>
    <dbReference type="NCBI Taxonomy" id="4540"/>
    <lineage>
        <taxon>Eukaryota</taxon>
        <taxon>Viridiplantae</taxon>
        <taxon>Streptophyta</taxon>
        <taxon>Embryophyta</taxon>
        <taxon>Tracheophyta</taxon>
        <taxon>Spermatophyta</taxon>
        <taxon>Magnoliopsida</taxon>
        <taxon>Liliopsida</taxon>
        <taxon>Poales</taxon>
        <taxon>Poaceae</taxon>
        <taxon>PACMAD clade</taxon>
        <taxon>Panicoideae</taxon>
        <taxon>Panicodae</taxon>
        <taxon>Paniceae</taxon>
        <taxon>Panicinae</taxon>
        <taxon>Panicum</taxon>
        <taxon>Panicum sect. Panicum</taxon>
    </lineage>
</organism>
<dbReference type="AlphaFoldDB" id="A0A3L6T2T4"/>
<evidence type="ECO:0000313" key="3">
    <source>
        <dbReference type="Proteomes" id="UP000275267"/>
    </source>
</evidence>
<keyword evidence="3" id="KW-1185">Reference proteome</keyword>
<reference evidence="3" key="1">
    <citation type="journal article" date="2019" name="Nat. Commun.">
        <title>The genome of broomcorn millet.</title>
        <authorList>
            <person name="Zou C."/>
            <person name="Miki D."/>
            <person name="Li D."/>
            <person name="Tang Q."/>
            <person name="Xiao L."/>
            <person name="Rajput S."/>
            <person name="Deng P."/>
            <person name="Jia W."/>
            <person name="Huang R."/>
            <person name="Zhang M."/>
            <person name="Sun Y."/>
            <person name="Hu J."/>
            <person name="Fu X."/>
            <person name="Schnable P.S."/>
            <person name="Li F."/>
            <person name="Zhang H."/>
            <person name="Feng B."/>
            <person name="Zhu X."/>
            <person name="Liu R."/>
            <person name="Schnable J.C."/>
            <person name="Zhu J.-K."/>
            <person name="Zhang H."/>
        </authorList>
    </citation>
    <scope>NUCLEOTIDE SEQUENCE [LARGE SCALE GENOMIC DNA]</scope>
</reference>
<name>A0A3L6T2T4_PANMI</name>
<proteinExistence type="predicted"/>
<feature type="compositionally biased region" description="Basic and acidic residues" evidence="1">
    <location>
        <begin position="87"/>
        <end position="101"/>
    </location>
</feature>
<feature type="compositionally biased region" description="Basic and acidic residues" evidence="1">
    <location>
        <begin position="52"/>
        <end position="67"/>
    </location>
</feature>
<feature type="region of interest" description="Disordered" evidence="1">
    <location>
        <begin position="34"/>
        <end position="101"/>
    </location>
</feature>
<protein>
    <submittedName>
        <fullName evidence="2">Uncharacterized protein</fullName>
    </submittedName>
</protein>